<accession>K4AJA6</accession>
<dbReference type="EnsemblPlants" id="KQK90877">
    <property type="protein sequence ID" value="KQK90877"/>
    <property type="gene ID" value="SETIT_038971mg"/>
</dbReference>
<dbReference type="AlphaFoldDB" id="K4AJA6"/>
<reference evidence="3" key="1">
    <citation type="journal article" date="2012" name="Nat. Biotechnol.">
        <title>Reference genome sequence of the model plant Setaria.</title>
        <authorList>
            <person name="Bennetzen J.L."/>
            <person name="Schmutz J."/>
            <person name="Wang H."/>
            <person name="Percifield R."/>
            <person name="Hawkins J."/>
            <person name="Pontaroli A.C."/>
            <person name="Estep M."/>
            <person name="Feng L."/>
            <person name="Vaughn J.N."/>
            <person name="Grimwood J."/>
            <person name="Jenkins J."/>
            <person name="Barry K."/>
            <person name="Lindquist E."/>
            <person name="Hellsten U."/>
            <person name="Deshpande S."/>
            <person name="Wang X."/>
            <person name="Wu X."/>
            <person name="Mitros T."/>
            <person name="Triplett J."/>
            <person name="Yang X."/>
            <person name="Ye C.Y."/>
            <person name="Mauro-Herrera M."/>
            <person name="Wang L."/>
            <person name="Li P."/>
            <person name="Sharma M."/>
            <person name="Sharma R."/>
            <person name="Ronald P.C."/>
            <person name="Panaud O."/>
            <person name="Kellogg E.A."/>
            <person name="Brutnell T.P."/>
            <person name="Doust A.N."/>
            <person name="Tuskan G.A."/>
            <person name="Rokhsar D."/>
            <person name="Devos K.M."/>
        </authorList>
    </citation>
    <scope>NUCLEOTIDE SEQUENCE [LARGE SCALE GENOMIC DNA]</scope>
    <source>
        <strain evidence="3">cv. Yugu1</strain>
    </source>
</reference>
<dbReference type="HOGENOM" id="CLU_1258984_0_0_1"/>
<organism evidence="2 3">
    <name type="scientific">Setaria italica</name>
    <name type="common">Foxtail millet</name>
    <name type="synonym">Panicum italicum</name>
    <dbReference type="NCBI Taxonomy" id="4555"/>
    <lineage>
        <taxon>Eukaryota</taxon>
        <taxon>Viridiplantae</taxon>
        <taxon>Streptophyta</taxon>
        <taxon>Embryophyta</taxon>
        <taxon>Tracheophyta</taxon>
        <taxon>Spermatophyta</taxon>
        <taxon>Magnoliopsida</taxon>
        <taxon>Liliopsida</taxon>
        <taxon>Poales</taxon>
        <taxon>Poaceae</taxon>
        <taxon>PACMAD clade</taxon>
        <taxon>Panicoideae</taxon>
        <taxon>Panicodae</taxon>
        <taxon>Paniceae</taxon>
        <taxon>Cenchrinae</taxon>
        <taxon>Setaria</taxon>
    </lineage>
</organism>
<protein>
    <submittedName>
        <fullName evidence="2">Uncharacterized protein</fullName>
    </submittedName>
</protein>
<dbReference type="FunCoup" id="K4AJA6">
    <property type="interactions" value="304"/>
</dbReference>
<dbReference type="Proteomes" id="UP000004995">
    <property type="component" value="Unassembled WGS sequence"/>
</dbReference>
<proteinExistence type="predicted"/>
<keyword evidence="3" id="KW-1185">Reference proteome</keyword>
<dbReference type="EMBL" id="AGNK02005984">
    <property type="status" value="NOT_ANNOTATED_CDS"/>
    <property type="molecule type" value="Genomic_DNA"/>
</dbReference>
<dbReference type="Gramene" id="KQK90877">
    <property type="protein sequence ID" value="KQK90877"/>
    <property type="gene ID" value="SETIT_038971mg"/>
</dbReference>
<evidence type="ECO:0000313" key="3">
    <source>
        <dbReference type="Proteomes" id="UP000004995"/>
    </source>
</evidence>
<sequence>RGSRGFTPPVSRPIPLGYKIQERRPADPPPTPSPAIHIGSDPPSSRDHLPPRAPAPMALPFAQVQLLADAENLRHVVDPHYVKLVGVERLCDAPAMESVFLEKSMEGTGWEVLGMDQLRHASRLDMRLRTVRYEIIPALLRNPADDSALRRLSGQAQGIRRIAKRSSGYLRTLAAWIENRFRSVAEKVLKSKRPPSWLADRLYGLEVISKKVHKRRYILL</sequence>
<evidence type="ECO:0000256" key="1">
    <source>
        <dbReference type="SAM" id="MobiDB-lite"/>
    </source>
</evidence>
<dbReference type="InParanoid" id="K4AJA6"/>
<feature type="region of interest" description="Disordered" evidence="1">
    <location>
        <begin position="1"/>
        <end position="55"/>
    </location>
</feature>
<evidence type="ECO:0000313" key="2">
    <source>
        <dbReference type="EnsemblPlants" id="KQK90877"/>
    </source>
</evidence>
<name>K4AJA6_SETIT</name>
<reference evidence="2" key="2">
    <citation type="submission" date="2018-08" db="UniProtKB">
        <authorList>
            <consortium name="EnsemblPlants"/>
        </authorList>
    </citation>
    <scope>IDENTIFICATION</scope>
    <source>
        <strain evidence="2">Yugu1</strain>
    </source>
</reference>